<dbReference type="CDD" id="cd05254">
    <property type="entry name" value="dTDP_HR_like_SDR_e"/>
    <property type="match status" value="1"/>
</dbReference>
<comment type="cofactor">
    <cofactor evidence="6">
        <name>Mg(2+)</name>
        <dbReference type="ChEBI" id="CHEBI:18420"/>
    </cofactor>
    <text evidence="6">Binds 1 Mg(2+) ion per monomer.</text>
</comment>
<dbReference type="EMBL" id="NPEX01000445">
    <property type="protein sequence ID" value="RAI37464.1"/>
    <property type="molecule type" value="Genomic_DNA"/>
</dbReference>
<dbReference type="Proteomes" id="UP000249130">
    <property type="component" value="Unassembled WGS sequence"/>
</dbReference>
<dbReference type="Gene3D" id="3.40.50.720">
    <property type="entry name" value="NAD(P)-binding Rossmann-like Domain"/>
    <property type="match status" value="1"/>
</dbReference>
<gene>
    <name evidence="8" type="primary">rfbD</name>
    <name evidence="8" type="ORF">CH341_29585</name>
</gene>
<dbReference type="SUPFAM" id="SSF51735">
    <property type="entry name" value="NAD(P)-binding Rossmann-fold domains"/>
    <property type="match status" value="1"/>
</dbReference>
<comment type="function">
    <text evidence="6">Catalyzes the reduction of dTDP-6-deoxy-L-lyxo-4-hexulose to yield dTDP-L-rhamnose.</text>
</comment>
<sequence>MNILLLGGTGQLGRECLLRAGPDLRIVAPTRQELDLAAPGGIEAFVAAQDADVIVNAAAYTAVDKAEAERDLAHVLNAEVPGRLAAAAAAKGIPLVHVSTDYVFDGRKGAPYRPDDPVAPLGAYGASKEAGERAVRAAGARAVILRTAWVYGPFGGNFLATMLRVGAERDVLKVVDDQRGTPTTAADLAAACLAIAARLVDEPSEPGGTFHFTNAGETTWCGFARAIFEIAGPRLPKVPQVLAITTAEYPTPAKRPADSRLDCAATLARFPVIQPDWRAALAATLDRLLQRTNDA</sequence>
<evidence type="ECO:0000256" key="2">
    <source>
        <dbReference type="ARBA" id="ARBA00010944"/>
    </source>
</evidence>
<keyword evidence="6" id="KW-0521">NADP</keyword>
<evidence type="ECO:0000313" key="8">
    <source>
        <dbReference type="EMBL" id="RAI37464.1"/>
    </source>
</evidence>
<comment type="similarity">
    <text evidence="2 6">Belongs to the dTDP-4-dehydrorhamnose reductase family.</text>
</comment>
<protein>
    <recommendedName>
        <fullName evidence="4 6">dTDP-4-dehydrorhamnose reductase</fullName>
        <ecNumber evidence="3 6">1.1.1.133</ecNumber>
    </recommendedName>
</protein>
<dbReference type="Pfam" id="PF04321">
    <property type="entry name" value="RmlD_sub_bind"/>
    <property type="match status" value="1"/>
</dbReference>
<dbReference type="InterPro" id="IPR005913">
    <property type="entry name" value="dTDP_dehydrorham_reduct"/>
</dbReference>
<name>A0A327KH35_9BRAD</name>
<evidence type="ECO:0000259" key="7">
    <source>
        <dbReference type="Pfam" id="PF04321"/>
    </source>
</evidence>
<dbReference type="EC" id="1.1.1.133" evidence="3 6"/>
<proteinExistence type="inferred from homology"/>
<evidence type="ECO:0000313" key="9">
    <source>
        <dbReference type="Proteomes" id="UP000249130"/>
    </source>
</evidence>
<evidence type="ECO:0000256" key="3">
    <source>
        <dbReference type="ARBA" id="ARBA00012929"/>
    </source>
</evidence>
<evidence type="ECO:0000256" key="1">
    <source>
        <dbReference type="ARBA" id="ARBA00004781"/>
    </source>
</evidence>
<comment type="caution">
    <text evidence="8">The sequence shown here is derived from an EMBL/GenBank/DDBJ whole genome shotgun (WGS) entry which is preliminary data.</text>
</comment>
<dbReference type="UniPathway" id="UPA00124"/>
<dbReference type="GO" id="GO:0008831">
    <property type="term" value="F:dTDP-4-dehydrorhamnose reductase activity"/>
    <property type="evidence" value="ECO:0007669"/>
    <property type="project" value="UniProtKB-EC"/>
</dbReference>
<dbReference type="PANTHER" id="PTHR10491">
    <property type="entry name" value="DTDP-4-DEHYDRORHAMNOSE REDUCTASE"/>
    <property type="match status" value="1"/>
</dbReference>
<dbReference type="NCBIfam" id="TIGR01214">
    <property type="entry name" value="rmlD"/>
    <property type="match status" value="1"/>
</dbReference>
<dbReference type="InterPro" id="IPR036291">
    <property type="entry name" value="NAD(P)-bd_dom_sf"/>
</dbReference>
<dbReference type="RefSeq" id="WP_111423036.1">
    <property type="nucleotide sequence ID" value="NZ_NPEX01000445.1"/>
</dbReference>
<dbReference type="InterPro" id="IPR029903">
    <property type="entry name" value="RmlD-like-bd"/>
</dbReference>
<dbReference type="GO" id="GO:0019305">
    <property type="term" value="P:dTDP-rhamnose biosynthetic process"/>
    <property type="evidence" value="ECO:0007669"/>
    <property type="project" value="UniProtKB-UniPathway"/>
</dbReference>
<comment type="pathway">
    <text evidence="1 6">Carbohydrate biosynthesis; dTDP-L-rhamnose biosynthesis.</text>
</comment>
<evidence type="ECO:0000256" key="4">
    <source>
        <dbReference type="ARBA" id="ARBA00017099"/>
    </source>
</evidence>
<accession>A0A327KH35</accession>
<keyword evidence="9" id="KW-1185">Reference proteome</keyword>
<evidence type="ECO:0000256" key="5">
    <source>
        <dbReference type="ARBA" id="ARBA00048200"/>
    </source>
</evidence>
<feature type="domain" description="RmlD-like substrate binding" evidence="7">
    <location>
        <begin position="1"/>
        <end position="288"/>
    </location>
</feature>
<comment type="catalytic activity">
    <reaction evidence="5 6">
        <text>dTDP-beta-L-rhamnose + NADP(+) = dTDP-4-dehydro-beta-L-rhamnose + NADPH + H(+)</text>
        <dbReference type="Rhea" id="RHEA:21796"/>
        <dbReference type="ChEBI" id="CHEBI:15378"/>
        <dbReference type="ChEBI" id="CHEBI:57510"/>
        <dbReference type="ChEBI" id="CHEBI:57783"/>
        <dbReference type="ChEBI" id="CHEBI:58349"/>
        <dbReference type="ChEBI" id="CHEBI:62830"/>
        <dbReference type="EC" id="1.1.1.133"/>
    </reaction>
</comment>
<reference evidence="8 9" key="1">
    <citation type="submission" date="2017-07" db="EMBL/GenBank/DDBJ databases">
        <title>Draft Genome Sequences of Select Purple Nonsulfur Bacteria.</title>
        <authorList>
            <person name="Lasarre B."/>
            <person name="Mckinlay J.B."/>
        </authorList>
    </citation>
    <scope>NUCLEOTIDE SEQUENCE [LARGE SCALE GENOMIC DNA]</scope>
    <source>
        <strain evidence="8 9">DSM 5909</strain>
    </source>
</reference>
<evidence type="ECO:0000256" key="6">
    <source>
        <dbReference type="RuleBase" id="RU364082"/>
    </source>
</evidence>
<organism evidence="8 9">
    <name type="scientific">Rhodoplanes roseus</name>
    <dbReference type="NCBI Taxonomy" id="29409"/>
    <lineage>
        <taxon>Bacteria</taxon>
        <taxon>Pseudomonadati</taxon>
        <taxon>Pseudomonadota</taxon>
        <taxon>Alphaproteobacteria</taxon>
        <taxon>Hyphomicrobiales</taxon>
        <taxon>Nitrobacteraceae</taxon>
        <taxon>Rhodoplanes</taxon>
    </lineage>
</organism>
<dbReference type="PANTHER" id="PTHR10491:SF4">
    <property type="entry name" value="METHIONINE ADENOSYLTRANSFERASE 2 SUBUNIT BETA"/>
    <property type="match status" value="1"/>
</dbReference>
<dbReference type="OrthoDB" id="9803892at2"/>
<dbReference type="Gene3D" id="3.90.25.10">
    <property type="entry name" value="UDP-galactose 4-epimerase, domain 1"/>
    <property type="match status" value="1"/>
</dbReference>
<keyword evidence="6" id="KW-0560">Oxidoreductase</keyword>
<dbReference type="AlphaFoldDB" id="A0A327KH35"/>